<sequence>MAVFRSFFFNTFFSLFTLLFFHLGCFFISTTNERTSSKKRKVTPDSHSISSTYHTKLHKPLISSTSTSSSSWSYFKKIFTFKSKKSDKHSHTTTPTQSQTLTTSPTLDSTRSLVSVPTPADTRTSTPSRKRRNLSMSDISMDHQSFPLRNDIFPCPTCGEIFHKTQLLENHQSVKHAVSELYDGDSGKNIVKIIFKTSWNDKEMKNPVIHRILKIHNSAKILAKFEEYREFVKSKAVNARRREERCIADGNELLRFHCSTFICNLGQNGNSSLCSLQYCSVCGIIRSGFSGKIDGISTMSSSWKAHVAIPEDLEEEFAFMNVKRAMLVCRVVAGRIGSDQELVDTDESSLDSVVGRAHGGTQFRSEEDELLVFNPRAVLPCFAIVYSV</sequence>
<evidence type="ECO:0000259" key="4">
    <source>
        <dbReference type="PROSITE" id="PS50157"/>
    </source>
</evidence>
<evidence type="ECO:0000313" key="5">
    <source>
        <dbReference type="EMBL" id="KAF9598808.1"/>
    </source>
</evidence>
<dbReference type="GO" id="GO:0008270">
    <property type="term" value="F:zinc ion binding"/>
    <property type="evidence" value="ECO:0007669"/>
    <property type="project" value="UniProtKB-KW"/>
</dbReference>
<proteinExistence type="predicted"/>
<dbReference type="OrthoDB" id="9514740at2759"/>
<keyword evidence="3" id="KW-1133">Transmembrane helix</keyword>
<reference evidence="5 6" key="1">
    <citation type="submission" date="2020-10" db="EMBL/GenBank/DDBJ databases">
        <title>The Coptis chinensis genome and diversification of protoberbering-type alkaloids.</title>
        <authorList>
            <person name="Wang B."/>
            <person name="Shu S."/>
            <person name="Song C."/>
            <person name="Liu Y."/>
        </authorList>
    </citation>
    <scope>NUCLEOTIDE SEQUENCE [LARGE SCALE GENOMIC DNA]</scope>
    <source>
        <strain evidence="5">HL-2020</strain>
        <tissue evidence="5">Leaf</tissue>
    </source>
</reference>
<keyword evidence="1" id="KW-0863">Zinc-finger</keyword>
<dbReference type="Proteomes" id="UP000631114">
    <property type="component" value="Unassembled WGS sequence"/>
</dbReference>
<dbReference type="AlphaFoldDB" id="A0A835LKC9"/>
<evidence type="ECO:0000313" key="6">
    <source>
        <dbReference type="Proteomes" id="UP000631114"/>
    </source>
</evidence>
<feature type="compositionally biased region" description="Low complexity" evidence="2">
    <location>
        <begin position="92"/>
        <end position="110"/>
    </location>
</feature>
<dbReference type="EMBL" id="JADFTS010000007">
    <property type="protein sequence ID" value="KAF9598808.1"/>
    <property type="molecule type" value="Genomic_DNA"/>
</dbReference>
<feature type="domain" description="C2H2-type" evidence="4">
    <location>
        <begin position="153"/>
        <end position="181"/>
    </location>
</feature>
<dbReference type="SUPFAM" id="SSF56399">
    <property type="entry name" value="ADP-ribosylation"/>
    <property type="match status" value="1"/>
</dbReference>
<dbReference type="PROSITE" id="PS50157">
    <property type="entry name" value="ZINC_FINGER_C2H2_2"/>
    <property type="match status" value="1"/>
</dbReference>
<evidence type="ECO:0000256" key="1">
    <source>
        <dbReference type="PROSITE-ProRule" id="PRU00042"/>
    </source>
</evidence>
<feature type="compositionally biased region" description="Polar residues" evidence="2">
    <location>
        <begin position="111"/>
        <end position="127"/>
    </location>
</feature>
<dbReference type="Gene3D" id="3.90.228.10">
    <property type="match status" value="1"/>
</dbReference>
<keyword evidence="1" id="KW-0479">Metal-binding</keyword>
<dbReference type="InterPro" id="IPR013087">
    <property type="entry name" value="Znf_C2H2_type"/>
</dbReference>
<feature type="region of interest" description="Disordered" evidence="2">
    <location>
        <begin position="86"/>
        <end position="135"/>
    </location>
</feature>
<keyword evidence="3" id="KW-0472">Membrane</keyword>
<keyword evidence="1" id="KW-0862">Zinc</keyword>
<feature type="transmembrane region" description="Helical" evidence="3">
    <location>
        <begin position="7"/>
        <end position="29"/>
    </location>
</feature>
<dbReference type="PROSITE" id="PS00028">
    <property type="entry name" value="ZINC_FINGER_C2H2_1"/>
    <property type="match status" value="1"/>
</dbReference>
<organism evidence="5 6">
    <name type="scientific">Coptis chinensis</name>
    <dbReference type="NCBI Taxonomy" id="261450"/>
    <lineage>
        <taxon>Eukaryota</taxon>
        <taxon>Viridiplantae</taxon>
        <taxon>Streptophyta</taxon>
        <taxon>Embryophyta</taxon>
        <taxon>Tracheophyta</taxon>
        <taxon>Spermatophyta</taxon>
        <taxon>Magnoliopsida</taxon>
        <taxon>Ranunculales</taxon>
        <taxon>Ranunculaceae</taxon>
        <taxon>Coptidoideae</taxon>
        <taxon>Coptis</taxon>
    </lineage>
</organism>
<evidence type="ECO:0000256" key="3">
    <source>
        <dbReference type="SAM" id="Phobius"/>
    </source>
</evidence>
<evidence type="ECO:0000256" key="2">
    <source>
        <dbReference type="SAM" id="MobiDB-lite"/>
    </source>
</evidence>
<keyword evidence="6" id="KW-1185">Reference proteome</keyword>
<accession>A0A835LKC9</accession>
<keyword evidence="3" id="KW-0812">Transmembrane</keyword>
<comment type="caution">
    <text evidence="5">The sequence shown here is derived from an EMBL/GenBank/DDBJ whole genome shotgun (WGS) entry which is preliminary data.</text>
</comment>
<dbReference type="PANTHER" id="PTHR31681">
    <property type="entry name" value="C2H2-LIKE ZINC FINGER PROTEIN"/>
    <property type="match status" value="1"/>
</dbReference>
<protein>
    <recommendedName>
        <fullName evidence="4">C2H2-type domain-containing protein</fullName>
    </recommendedName>
</protein>
<gene>
    <name evidence="5" type="ORF">IFM89_031476</name>
</gene>
<name>A0A835LKC9_9MAGN</name>
<dbReference type="PANTHER" id="PTHR31681:SF4">
    <property type="entry name" value="C2H2-LIKE ZINC FINGER PROTEIN"/>
    <property type="match status" value="1"/>
</dbReference>